<dbReference type="AlphaFoldDB" id="A0A6N2ZHI5"/>
<protein>
    <submittedName>
        <fullName evidence="2">Uncharacterized protein</fullName>
    </submittedName>
</protein>
<organism evidence="2">
    <name type="scientific">Veillonella ratti</name>
    <dbReference type="NCBI Taxonomy" id="103892"/>
    <lineage>
        <taxon>Bacteria</taxon>
        <taxon>Bacillati</taxon>
        <taxon>Bacillota</taxon>
        <taxon>Negativicutes</taxon>
        <taxon>Veillonellales</taxon>
        <taxon>Veillonellaceae</taxon>
        <taxon>Veillonella</taxon>
    </lineage>
</organism>
<evidence type="ECO:0000256" key="1">
    <source>
        <dbReference type="SAM" id="Phobius"/>
    </source>
</evidence>
<keyword evidence="1" id="KW-0472">Membrane</keyword>
<feature type="transmembrane region" description="Helical" evidence="1">
    <location>
        <begin position="6"/>
        <end position="24"/>
    </location>
</feature>
<accession>A0A6N2ZHI5</accession>
<gene>
    <name evidence="2" type="ORF">VRLFYP33_00497</name>
</gene>
<keyword evidence="1" id="KW-1133">Transmembrane helix</keyword>
<evidence type="ECO:0000313" key="2">
    <source>
        <dbReference type="EMBL" id="VYT77428.1"/>
    </source>
</evidence>
<reference evidence="2" key="1">
    <citation type="submission" date="2019-11" db="EMBL/GenBank/DDBJ databases">
        <authorList>
            <person name="Feng L."/>
        </authorList>
    </citation>
    <scope>NUCLEOTIDE SEQUENCE</scope>
    <source>
        <strain evidence="2">VrattiLFYP33</strain>
    </source>
</reference>
<dbReference type="EMBL" id="CACRUX010000013">
    <property type="protein sequence ID" value="VYT77428.1"/>
    <property type="molecule type" value="Genomic_DNA"/>
</dbReference>
<name>A0A6N2ZHI5_9FIRM</name>
<sequence>MDYWGLIRRIIIGVLIMASASIMVSTNSVDKVFEQATRWVGYWEQGKKALGLESDTKETTTSAAKGEIATEAKDTSKDVLELKELESALTTFVNYHLFLTEHKYARAYQLLSDNYQQNVAGNYETWVNSFSATKGVVVSSMDLVSQTEDTIIIKYTLHKLVDEGNDTVRREFAGEATLRKDGPVWLIDEIKEKSL</sequence>
<dbReference type="RefSeq" id="WP_021840147.1">
    <property type="nucleotide sequence ID" value="NZ_CACRUX010000013.1"/>
</dbReference>
<proteinExistence type="predicted"/>
<keyword evidence="1" id="KW-0812">Transmembrane</keyword>